<reference evidence="3" key="1">
    <citation type="journal article" date="2019" name="Int. J. Syst. Evol. Microbiol.">
        <title>The Global Catalogue of Microorganisms (GCM) 10K type strain sequencing project: providing services to taxonomists for standard genome sequencing and annotation.</title>
        <authorList>
            <consortium name="The Broad Institute Genomics Platform"/>
            <consortium name="The Broad Institute Genome Sequencing Center for Infectious Disease"/>
            <person name="Wu L."/>
            <person name="Ma J."/>
        </authorList>
    </citation>
    <scope>NUCLEOTIDE SEQUENCE [LARGE SCALE GENOMIC DNA]</scope>
    <source>
        <strain evidence="3">CGMCC 4.7178</strain>
    </source>
</reference>
<keyword evidence="1" id="KW-0472">Membrane</keyword>
<keyword evidence="3" id="KW-1185">Reference proteome</keyword>
<name>A0ABQ2LWF4_9ACTN</name>
<protein>
    <recommendedName>
        <fullName evidence="4">Oxalate:formate antiporter</fullName>
    </recommendedName>
</protein>
<evidence type="ECO:0000313" key="3">
    <source>
        <dbReference type="Proteomes" id="UP000631535"/>
    </source>
</evidence>
<organism evidence="2 3">
    <name type="scientific">Streptomyces daqingensis</name>
    <dbReference type="NCBI Taxonomy" id="1472640"/>
    <lineage>
        <taxon>Bacteria</taxon>
        <taxon>Bacillati</taxon>
        <taxon>Actinomycetota</taxon>
        <taxon>Actinomycetes</taxon>
        <taxon>Kitasatosporales</taxon>
        <taxon>Streptomycetaceae</taxon>
        <taxon>Streptomyces</taxon>
    </lineage>
</organism>
<dbReference type="EMBL" id="BMMP01000002">
    <property type="protein sequence ID" value="GGO43963.1"/>
    <property type="molecule type" value="Genomic_DNA"/>
</dbReference>
<dbReference type="RefSeq" id="WP_189035656.1">
    <property type="nucleotide sequence ID" value="NZ_BMMP01000002.1"/>
</dbReference>
<evidence type="ECO:0008006" key="4">
    <source>
        <dbReference type="Google" id="ProtNLM"/>
    </source>
</evidence>
<evidence type="ECO:0000313" key="2">
    <source>
        <dbReference type="EMBL" id="GGO43963.1"/>
    </source>
</evidence>
<keyword evidence="1" id="KW-1133">Transmembrane helix</keyword>
<feature type="transmembrane region" description="Helical" evidence="1">
    <location>
        <begin position="20"/>
        <end position="40"/>
    </location>
</feature>
<proteinExistence type="predicted"/>
<sequence>MTTGDSSTPDGGTVQSGGARAPLGVLAWLWVGLPMAYGLYELIQKAAQLFTG</sequence>
<comment type="caution">
    <text evidence="2">The sequence shown here is derived from an EMBL/GenBank/DDBJ whole genome shotgun (WGS) entry which is preliminary data.</text>
</comment>
<gene>
    <name evidence="2" type="ORF">GCM10012287_08400</name>
</gene>
<evidence type="ECO:0000256" key="1">
    <source>
        <dbReference type="SAM" id="Phobius"/>
    </source>
</evidence>
<keyword evidence="1" id="KW-0812">Transmembrane</keyword>
<dbReference type="Proteomes" id="UP000631535">
    <property type="component" value="Unassembled WGS sequence"/>
</dbReference>
<accession>A0ABQ2LWF4</accession>